<feature type="region of interest" description="Disordered" evidence="2">
    <location>
        <begin position="23"/>
        <end position="46"/>
    </location>
</feature>
<gene>
    <name evidence="4" type="ORF">B9G79_00835</name>
</gene>
<reference evidence="4 5" key="1">
    <citation type="submission" date="2017-04" db="EMBL/GenBank/DDBJ databases">
        <title>Whole genome sequence of Bdellovibrio bacteriovorus strain SSB218315.</title>
        <authorList>
            <person name="Oyedara O."/>
            <person name="Rodriguez-Perez M.A."/>
        </authorList>
    </citation>
    <scope>NUCLEOTIDE SEQUENCE [LARGE SCALE GENOMIC DNA]</scope>
    <source>
        <strain evidence="4 5">SSB218315</strain>
    </source>
</reference>
<evidence type="ECO:0000256" key="3">
    <source>
        <dbReference type="SAM" id="SignalP"/>
    </source>
</evidence>
<name>A0A1Z3N407_BDEBC</name>
<organism evidence="4 5">
    <name type="scientific">Bdellovibrio bacteriovorus</name>
    <dbReference type="NCBI Taxonomy" id="959"/>
    <lineage>
        <taxon>Bacteria</taxon>
        <taxon>Pseudomonadati</taxon>
        <taxon>Bdellovibrionota</taxon>
        <taxon>Bdellovibrionia</taxon>
        <taxon>Bdellovibrionales</taxon>
        <taxon>Pseudobdellovibrionaceae</taxon>
        <taxon>Bdellovibrio</taxon>
    </lineage>
</organism>
<evidence type="ECO:0000256" key="1">
    <source>
        <dbReference type="SAM" id="Coils"/>
    </source>
</evidence>
<feature type="coiled-coil region" evidence="1">
    <location>
        <begin position="317"/>
        <end position="344"/>
    </location>
</feature>
<feature type="signal peptide" evidence="3">
    <location>
        <begin position="1"/>
        <end position="21"/>
    </location>
</feature>
<protein>
    <submittedName>
        <fullName evidence="4">Uncharacterized protein</fullName>
    </submittedName>
</protein>
<dbReference type="EMBL" id="CP020946">
    <property type="protein sequence ID" value="ASD62210.1"/>
    <property type="molecule type" value="Genomic_DNA"/>
</dbReference>
<accession>A0A1Z3N407</accession>
<feature type="coiled-coil region" evidence="1">
    <location>
        <begin position="143"/>
        <end position="209"/>
    </location>
</feature>
<evidence type="ECO:0000313" key="4">
    <source>
        <dbReference type="EMBL" id="ASD62210.1"/>
    </source>
</evidence>
<keyword evidence="1" id="KW-0175">Coiled coil</keyword>
<dbReference type="AlphaFoldDB" id="A0A1Z3N407"/>
<keyword evidence="3" id="KW-0732">Signal</keyword>
<dbReference type="RefSeq" id="WP_088563867.1">
    <property type="nucleotide sequence ID" value="NZ_CP020946.1"/>
</dbReference>
<dbReference type="OrthoDB" id="5288647at2"/>
<dbReference type="Proteomes" id="UP000197003">
    <property type="component" value="Chromosome"/>
</dbReference>
<feature type="chain" id="PRO_5012418901" evidence="3">
    <location>
        <begin position="22"/>
        <end position="473"/>
    </location>
</feature>
<sequence>MTVIIKTICWVLLFATCTSFADDKPAPKKSEAIAEKKKHDLKERELEDKIKHRAEQAAAAKADKEAQACQKAVEKIDESNRKIAEACRKGGLSGSSDCVTKAKQCAEQSGTSSYDALSSFAVMMGVPATALAGKEGPCPQMNGRDYFSEKDKITEEIKDLQEELNELNKERIADQDEFSQMMTDTEKELSEARETLNENKLQLERDSREQLVSFQNEQNQVKEIIRRKGDEVLELQGQLTQSHRDRARTLIMLSESAAKRKCVAELAKLQQEFVQLYPGANTTPATYIGKAKEKRQQLVAFYHSCMSDFDQQRIAVNEAARQRQDVLEKKIQNLRVVIDEAENTLNLSGTHMQEIEKASSERKNNAQQKVVDQTTQAQKKLQLAYSKLQETLKGHATKAASLNASLNRANQALLSLGPAPKSKSSEYTPSEAAGDIEAELNSIYRIKRSVVGSCAKQVRLIADEALESLEGSQ</sequence>
<evidence type="ECO:0000313" key="5">
    <source>
        <dbReference type="Proteomes" id="UP000197003"/>
    </source>
</evidence>
<evidence type="ECO:0000256" key="2">
    <source>
        <dbReference type="SAM" id="MobiDB-lite"/>
    </source>
</evidence>
<proteinExistence type="predicted"/>